<protein>
    <recommendedName>
        <fullName evidence="1">DNA 3'-5' helicase II</fullName>
    </recommendedName>
</protein>
<dbReference type="PANTHER" id="PTHR11070:SF2">
    <property type="entry name" value="ATP-DEPENDENT DNA HELICASE SRS2"/>
    <property type="match status" value="1"/>
</dbReference>
<dbReference type="Proteomes" id="UP000315400">
    <property type="component" value="Unassembled WGS sequence"/>
</dbReference>
<dbReference type="GO" id="GO:0000725">
    <property type="term" value="P:recombinational repair"/>
    <property type="evidence" value="ECO:0007669"/>
    <property type="project" value="TreeGrafter"/>
</dbReference>
<comment type="caution">
    <text evidence="2">The sequence shown here is derived from an EMBL/GenBank/DDBJ whole genome shotgun (WGS) entry which is preliminary data.</text>
</comment>
<accession>A0A540VRW5</accession>
<name>A0A540VRW5_9GAMM</name>
<dbReference type="Gene3D" id="3.40.50.300">
    <property type="entry name" value="P-loop containing nucleotide triphosphate hydrolases"/>
    <property type="match status" value="2"/>
</dbReference>
<organism evidence="2 3">
    <name type="scientific">Spiribacter salinus</name>
    <dbReference type="NCBI Taxonomy" id="1335746"/>
    <lineage>
        <taxon>Bacteria</taxon>
        <taxon>Pseudomonadati</taxon>
        <taxon>Pseudomonadota</taxon>
        <taxon>Gammaproteobacteria</taxon>
        <taxon>Chromatiales</taxon>
        <taxon>Ectothiorhodospiraceae</taxon>
        <taxon>Spiribacter</taxon>
    </lineage>
</organism>
<evidence type="ECO:0000313" key="3">
    <source>
        <dbReference type="Proteomes" id="UP000315400"/>
    </source>
</evidence>
<proteinExistence type="predicted"/>
<dbReference type="AlphaFoldDB" id="A0A540VRW5"/>
<dbReference type="Pfam" id="PF13245">
    <property type="entry name" value="AAA_19"/>
    <property type="match status" value="1"/>
</dbReference>
<dbReference type="PANTHER" id="PTHR11070">
    <property type="entry name" value="UVRD / RECB / PCRA DNA HELICASE FAMILY MEMBER"/>
    <property type="match status" value="1"/>
</dbReference>
<dbReference type="InterPro" id="IPR000212">
    <property type="entry name" value="DNA_helicase_UvrD/REP"/>
</dbReference>
<dbReference type="SUPFAM" id="SSF52540">
    <property type="entry name" value="P-loop containing nucleoside triphosphate hydrolases"/>
    <property type="match status" value="1"/>
</dbReference>
<dbReference type="GO" id="GO:0043138">
    <property type="term" value="F:3'-5' DNA helicase activity"/>
    <property type="evidence" value="ECO:0007669"/>
    <property type="project" value="TreeGrafter"/>
</dbReference>
<evidence type="ECO:0000313" key="2">
    <source>
        <dbReference type="EMBL" id="TQE99478.1"/>
    </source>
</evidence>
<reference evidence="2 3" key="1">
    <citation type="submission" date="2019-06" db="EMBL/GenBank/DDBJ databases">
        <title>Metagenome assembled Genome of Spiribacter salinus SL48-SHIP from the microbial mat of Salt Lake 48 (Novosibirsk region, Russia).</title>
        <authorList>
            <person name="Shipova A."/>
            <person name="Rozanov A.S."/>
            <person name="Bryanskaya A.V."/>
            <person name="Peltek S.E."/>
        </authorList>
    </citation>
    <scope>NUCLEOTIDE SEQUENCE [LARGE SCALE GENOMIC DNA]</scope>
    <source>
        <strain evidence="2">SL48-SHIP-2</strain>
    </source>
</reference>
<dbReference type="EMBL" id="VIFK01000058">
    <property type="protein sequence ID" value="TQE99478.1"/>
    <property type="molecule type" value="Genomic_DNA"/>
</dbReference>
<dbReference type="GO" id="GO:0003677">
    <property type="term" value="F:DNA binding"/>
    <property type="evidence" value="ECO:0007669"/>
    <property type="project" value="InterPro"/>
</dbReference>
<evidence type="ECO:0000256" key="1">
    <source>
        <dbReference type="ARBA" id="ARBA00034923"/>
    </source>
</evidence>
<dbReference type="InterPro" id="IPR027417">
    <property type="entry name" value="P-loop_NTPase"/>
</dbReference>
<gene>
    <name evidence="2" type="ORF">FKY71_08355</name>
</gene>
<dbReference type="GO" id="GO:0005524">
    <property type="term" value="F:ATP binding"/>
    <property type="evidence" value="ECO:0007669"/>
    <property type="project" value="InterPro"/>
</dbReference>
<sequence length="384" mass="43415">MRQSPFSGQYTLRTRSMPLPNEVIIAAAGSGKTSLLIEKALADRSKRVLITTYTRENLREIDRRLWDASRRESYRVTAMSWFEFLLRECVKPYQAYKTEMLSIRSINFVTRKSSIPALKYARKADFDKYYVDSSRNLYREVVSDLACAIDEASGGKVIARLEGCYDLILVDEVQDLAGPDLDLLERIFDSDIGVIAVGDPRQGVYATNSANRNRQHRRAAIVNWIDEQLKRGRITRDSLSHNHRCNQAICDYADALYPDLPPSVSTNDEVVKDAGVHLVHEDDLDSYRETYGPQELRWDKREARARAGALNMGEVKGMAFDRVLIYPPKTITSYIESGANLAPGTRAKFYVAITRARHSVAVVTNSPSLRSGLPMWSPTASHRT</sequence>